<feature type="transmembrane region" description="Helical" evidence="1">
    <location>
        <begin position="20"/>
        <end position="41"/>
    </location>
</feature>
<protein>
    <submittedName>
        <fullName evidence="2">PepSY domain-containing protein</fullName>
    </submittedName>
</protein>
<dbReference type="RefSeq" id="WP_344859706.1">
    <property type="nucleotide sequence ID" value="NZ_BAAAZN010000005.1"/>
</dbReference>
<dbReference type="Pfam" id="PF03929">
    <property type="entry name" value="PepSY_TM"/>
    <property type="match status" value="1"/>
</dbReference>
<feature type="transmembrane region" description="Helical" evidence="1">
    <location>
        <begin position="202"/>
        <end position="225"/>
    </location>
</feature>
<feature type="transmembrane region" description="Helical" evidence="1">
    <location>
        <begin position="398"/>
        <end position="425"/>
    </location>
</feature>
<comment type="caution">
    <text evidence="2">The sequence shown here is derived from an EMBL/GenBank/DDBJ whole genome shotgun (WGS) entry which is preliminary data.</text>
</comment>
<evidence type="ECO:0000313" key="2">
    <source>
        <dbReference type="EMBL" id="GAA3543336.1"/>
    </source>
</evidence>
<name>A0ABP6W1R9_9PSEU</name>
<dbReference type="InterPro" id="IPR005625">
    <property type="entry name" value="PepSY-ass_TM"/>
</dbReference>
<keyword evidence="1" id="KW-0472">Membrane</keyword>
<organism evidence="2 3">
    <name type="scientific">Amycolatopsis ultiminotia</name>
    <dbReference type="NCBI Taxonomy" id="543629"/>
    <lineage>
        <taxon>Bacteria</taxon>
        <taxon>Bacillati</taxon>
        <taxon>Actinomycetota</taxon>
        <taxon>Actinomycetes</taxon>
        <taxon>Pseudonocardiales</taxon>
        <taxon>Pseudonocardiaceae</taxon>
        <taxon>Amycolatopsis</taxon>
    </lineage>
</organism>
<reference evidence="3" key="1">
    <citation type="journal article" date="2019" name="Int. J. Syst. Evol. Microbiol.">
        <title>The Global Catalogue of Microorganisms (GCM) 10K type strain sequencing project: providing services to taxonomists for standard genome sequencing and annotation.</title>
        <authorList>
            <consortium name="The Broad Institute Genomics Platform"/>
            <consortium name="The Broad Institute Genome Sequencing Center for Infectious Disease"/>
            <person name="Wu L."/>
            <person name="Ma J."/>
        </authorList>
    </citation>
    <scope>NUCLEOTIDE SEQUENCE [LARGE SCALE GENOMIC DNA]</scope>
    <source>
        <strain evidence="3">JCM 16898</strain>
    </source>
</reference>
<gene>
    <name evidence="2" type="ORF">GCM10022222_28790</name>
</gene>
<keyword evidence="1" id="KW-1133">Transmembrane helix</keyword>
<dbReference type="Proteomes" id="UP001500689">
    <property type="component" value="Unassembled WGS sequence"/>
</dbReference>
<feature type="transmembrane region" description="Helical" evidence="1">
    <location>
        <begin position="163"/>
        <end position="181"/>
    </location>
</feature>
<dbReference type="PANTHER" id="PTHR34219:SF1">
    <property type="entry name" value="PEPSY DOMAIN-CONTAINING PROTEIN"/>
    <property type="match status" value="1"/>
</dbReference>
<keyword evidence="3" id="KW-1185">Reference proteome</keyword>
<proteinExistence type="predicted"/>
<evidence type="ECO:0000313" key="3">
    <source>
        <dbReference type="Proteomes" id="UP001500689"/>
    </source>
</evidence>
<dbReference type="PANTHER" id="PTHR34219">
    <property type="entry name" value="IRON-REGULATED INNER MEMBRANE PROTEIN-RELATED"/>
    <property type="match status" value="1"/>
</dbReference>
<sequence length="440" mass="47129">MPSAAKPRSGLGLLARRVHFLAGFAVAPFLVVMCLTGLVNAGTPQIVNALYGPELFADNTAGAPRPVSGQVAAAVAAHPGGTVKEVIPPVDGERTTRIVLSTPGLPDIDKFSGEDLTVYVNPYTNQVQGELTTVKDRPPAQVWLRNIHGNLNLGPPGRFYSELATSWLPVIVLFGLALWGIRRRSRGVSARSWQSSSKQARLRALHGSLGLFLGIGLVALAVTGFSQSHYVGDRVDQLLETLDSAEPHLESEKVAVPQGAKQITVDRVLDTAGATGLRGELTITAPAEPGEVWKVAETGTGLPVRHDSIAVDPYTGKAIEHVAFDDYPLLAKLTILGDQAHAGTLFGIANQIVVALLAIGALVLIVIAYRMWWIRRPRTALWPPAPPPVWRSLSRTELLAVVVISAILAWAMPVLGGTLLGFLVLDTVITAVRRRPRRTR</sequence>
<evidence type="ECO:0000256" key="1">
    <source>
        <dbReference type="SAM" id="Phobius"/>
    </source>
</evidence>
<keyword evidence="1" id="KW-0812">Transmembrane</keyword>
<feature type="transmembrane region" description="Helical" evidence="1">
    <location>
        <begin position="348"/>
        <end position="369"/>
    </location>
</feature>
<dbReference type="EMBL" id="BAAAZN010000005">
    <property type="protein sequence ID" value="GAA3543336.1"/>
    <property type="molecule type" value="Genomic_DNA"/>
</dbReference>
<accession>A0ABP6W1R9</accession>